<evidence type="ECO:0000313" key="1">
    <source>
        <dbReference type="EMBL" id="KAJ8453620.1"/>
    </source>
</evidence>
<keyword evidence="2" id="KW-1185">Reference proteome</keyword>
<reference evidence="1" key="1">
    <citation type="submission" date="2022-11" db="EMBL/GenBank/DDBJ databases">
        <title>Genome Sequence of Cubamyces cubensis.</title>
        <authorList>
            <person name="Buettner E."/>
        </authorList>
    </citation>
    <scope>NUCLEOTIDE SEQUENCE</scope>
    <source>
        <strain evidence="1">MPL-01</strain>
    </source>
</reference>
<evidence type="ECO:0000313" key="2">
    <source>
        <dbReference type="Proteomes" id="UP001215151"/>
    </source>
</evidence>
<gene>
    <name evidence="1" type="ORF">ONZ51_g13497</name>
</gene>
<dbReference type="Proteomes" id="UP001215151">
    <property type="component" value="Unassembled WGS sequence"/>
</dbReference>
<sequence length="180" mass="19688">MLLFKNMTAALTQMKLTHLPRIDSSLLSLAASRFPTLVTLELSCVERLDEHCCWLCFEESSTCCAHSPIPGVYATVDSLLSDFLKVLKPLERLETLFLGIFLSDADVLARHLERCAAVIMASPRTGYYPAPPFGPNKCAVCCAEHGVATRTRELRVKAAIAAAIPSIQSVGFSSWFPLGQ</sequence>
<dbReference type="EMBL" id="JAPEVG010001230">
    <property type="protein sequence ID" value="KAJ8453620.1"/>
    <property type="molecule type" value="Genomic_DNA"/>
</dbReference>
<dbReference type="AlphaFoldDB" id="A0AAD7TGG0"/>
<organism evidence="1 2">
    <name type="scientific">Trametes cubensis</name>
    <dbReference type="NCBI Taxonomy" id="1111947"/>
    <lineage>
        <taxon>Eukaryota</taxon>
        <taxon>Fungi</taxon>
        <taxon>Dikarya</taxon>
        <taxon>Basidiomycota</taxon>
        <taxon>Agaricomycotina</taxon>
        <taxon>Agaricomycetes</taxon>
        <taxon>Polyporales</taxon>
        <taxon>Polyporaceae</taxon>
        <taxon>Trametes</taxon>
    </lineage>
</organism>
<accession>A0AAD7TGG0</accession>
<comment type="caution">
    <text evidence="1">The sequence shown here is derived from an EMBL/GenBank/DDBJ whole genome shotgun (WGS) entry which is preliminary data.</text>
</comment>
<name>A0AAD7TGG0_9APHY</name>
<proteinExistence type="predicted"/>
<protein>
    <submittedName>
        <fullName evidence="1">Uncharacterized protein</fullName>
    </submittedName>
</protein>